<accession>A0ABW4NBU9</accession>
<dbReference type="RefSeq" id="WP_380939893.1">
    <property type="nucleotide sequence ID" value="NZ_JBHUFC010000003.1"/>
</dbReference>
<sequence length="240" mass="25747">MFAGAGFDRRPDLDVDGAAVFAPADPLEPDGLDDLPIVTSHRRLQRLATVSAATGARFAEDGMGIDPVDWLTAPQALFRGAAAIDACQNHDGFLRATILHGLRLRLDAGADEMDELLEEGDDVDDDGFDDEGEPVQAASVGGRLFTCFIDGLEFGRERRVQAFCASVQPDPKAMRRHLARRFGSALTRDLVIVEGIDLDHPSAGVLVPDGLLGVLALAESEPQGEFGRGLDIVLERRFAA</sequence>
<evidence type="ECO:0000313" key="2">
    <source>
        <dbReference type="Proteomes" id="UP001597283"/>
    </source>
</evidence>
<protein>
    <submittedName>
        <fullName evidence="1">Uncharacterized protein</fullName>
    </submittedName>
</protein>
<name>A0ABW4NBU9_9SPHN</name>
<reference evidence="2" key="1">
    <citation type="journal article" date="2019" name="Int. J. Syst. Evol. Microbiol.">
        <title>The Global Catalogue of Microorganisms (GCM) 10K type strain sequencing project: providing services to taxonomists for standard genome sequencing and annotation.</title>
        <authorList>
            <consortium name="The Broad Institute Genomics Platform"/>
            <consortium name="The Broad Institute Genome Sequencing Center for Infectious Disease"/>
            <person name="Wu L."/>
            <person name="Ma J."/>
        </authorList>
    </citation>
    <scope>NUCLEOTIDE SEQUENCE [LARGE SCALE GENOMIC DNA]</scope>
    <source>
        <strain evidence="2">Q85</strain>
    </source>
</reference>
<evidence type="ECO:0000313" key="1">
    <source>
        <dbReference type="EMBL" id="MFD1787519.1"/>
    </source>
</evidence>
<organism evidence="1 2">
    <name type="scientific">Sphingomonas floccifaciens</name>
    <dbReference type="NCBI Taxonomy" id="1844115"/>
    <lineage>
        <taxon>Bacteria</taxon>
        <taxon>Pseudomonadati</taxon>
        <taxon>Pseudomonadota</taxon>
        <taxon>Alphaproteobacteria</taxon>
        <taxon>Sphingomonadales</taxon>
        <taxon>Sphingomonadaceae</taxon>
        <taxon>Sphingomonas</taxon>
    </lineage>
</organism>
<dbReference type="Proteomes" id="UP001597283">
    <property type="component" value="Unassembled WGS sequence"/>
</dbReference>
<comment type="caution">
    <text evidence="1">The sequence shown here is derived from an EMBL/GenBank/DDBJ whole genome shotgun (WGS) entry which is preliminary data.</text>
</comment>
<dbReference type="EMBL" id="JBHUFC010000003">
    <property type="protein sequence ID" value="MFD1787519.1"/>
    <property type="molecule type" value="Genomic_DNA"/>
</dbReference>
<keyword evidence="2" id="KW-1185">Reference proteome</keyword>
<proteinExistence type="predicted"/>
<gene>
    <name evidence="1" type="ORF">ACFSC3_08040</name>
</gene>